<dbReference type="EMBL" id="CALNXK010000281">
    <property type="protein sequence ID" value="CAH3180662.1"/>
    <property type="molecule type" value="Genomic_DNA"/>
</dbReference>
<organism evidence="6 7">
    <name type="scientific">Porites lobata</name>
    <dbReference type="NCBI Taxonomy" id="104759"/>
    <lineage>
        <taxon>Eukaryota</taxon>
        <taxon>Metazoa</taxon>
        <taxon>Cnidaria</taxon>
        <taxon>Anthozoa</taxon>
        <taxon>Hexacorallia</taxon>
        <taxon>Scleractinia</taxon>
        <taxon>Fungiina</taxon>
        <taxon>Poritidae</taxon>
        <taxon>Porites</taxon>
    </lineage>
</organism>
<dbReference type="PANTHER" id="PTHR13710">
    <property type="entry name" value="DNA HELICASE RECQ FAMILY MEMBER"/>
    <property type="match status" value="1"/>
</dbReference>
<dbReference type="Proteomes" id="UP001159405">
    <property type="component" value="Unassembled WGS sequence"/>
</dbReference>
<gene>
    <name evidence="6" type="ORF">PLOB_00023815</name>
</gene>
<dbReference type="Gene3D" id="3.40.50.300">
    <property type="entry name" value="P-loop containing nucleotide triphosphate hydrolases"/>
    <property type="match status" value="1"/>
</dbReference>
<feature type="region of interest" description="Disordered" evidence="4">
    <location>
        <begin position="48"/>
        <end position="94"/>
    </location>
</feature>
<evidence type="ECO:0000256" key="1">
    <source>
        <dbReference type="ARBA" id="ARBA00005446"/>
    </source>
</evidence>
<name>A0ABN8RN50_9CNID</name>
<accession>A0ABN8RN50</accession>
<feature type="domain" description="Helicase C-terminal" evidence="5">
    <location>
        <begin position="102"/>
        <end position="258"/>
    </location>
</feature>
<evidence type="ECO:0000313" key="7">
    <source>
        <dbReference type="Proteomes" id="UP001159405"/>
    </source>
</evidence>
<dbReference type="InterPro" id="IPR027417">
    <property type="entry name" value="P-loop_NTPase"/>
</dbReference>
<dbReference type="EC" id="5.6.2.4" evidence="3"/>
<comment type="catalytic activity">
    <reaction evidence="2">
        <text>Couples ATP hydrolysis with the unwinding of duplex DNA by translocating in the 3'-5' direction.</text>
        <dbReference type="EC" id="5.6.2.4"/>
    </reaction>
</comment>
<evidence type="ECO:0000256" key="3">
    <source>
        <dbReference type="ARBA" id="ARBA00034808"/>
    </source>
</evidence>
<reference evidence="6 7" key="1">
    <citation type="submission" date="2022-05" db="EMBL/GenBank/DDBJ databases">
        <authorList>
            <consortium name="Genoscope - CEA"/>
            <person name="William W."/>
        </authorList>
    </citation>
    <scope>NUCLEOTIDE SEQUENCE [LARGE SCALE GENOMIC DNA]</scope>
</reference>
<evidence type="ECO:0000256" key="4">
    <source>
        <dbReference type="SAM" id="MobiDB-lite"/>
    </source>
</evidence>
<comment type="similarity">
    <text evidence="1">Belongs to the helicase family. RecQ subfamily.</text>
</comment>
<dbReference type="PANTHER" id="PTHR13710:SF147">
    <property type="entry name" value="DNA HELICASE"/>
    <property type="match status" value="1"/>
</dbReference>
<feature type="compositionally biased region" description="Basic and acidic residues" evidence="4">
    <location>
        <begin position="55"/>
        <end position="90"/>
    </location>
</feature>
<dbReference type="SMART" id="SM00490">
    <property type="entry name" value="HELICc"/>
    <property type="match status" value="1"/>
</dbReference>
<evidence type="ECO:0000256" key="2">
    <source>
        <dbReference type="ARBA" id="ARBA00034617"/>
    </source>
</evidence>
<dbReference type="InterPro" id="IPR001650">
    <property type="entry name" value="Helicase_C-like"/>
</dbReference>
<dbReference type="Pfam" id="PF00271">
    <property type="entry name" value="Helicase_C"/>
    <property type="match status" value="1"/>
</dbReference>
<protein>
    <recommendedName>
        <fullName evidence="3">DNA 3'-5' helicase</fullName>
        <ecNumber evidence="3">5.6.2.4</ecNumber>
    </recommendedName>
</protein>
<evidence type="ECO:0000313" key="6">
    <source>
        <dbReference type="EMBL" id="CAH3180662.1"/>
    </source>
</evidence>
<evidence type="ECO:0000259" key="5">
    <source>
        <dbReference type="PROSITE" id="PS51194"/>
    </source>
</evidence>
<sequence>MARTARRQLEDRFNISHYLKNPVVVKSTVNRPNIKLCVGDYDFKVEKSRKRKEKKTGLAEDDDRKSNQDKCSERTEIQSTSKEPKGDKTLNKNAPPSKWKKVLEKIIDMADGQYYIVFMDFVANVKEAHTCMVEELKHTCLKCHGKGMNEEEKLQTMSKFRNLESQFLVASEAYQVGTHDDHVNLVCRIGCPRTRIGWIHEFGRAGRNGEIANGIIYCNEFRDDRRLITWLRGVDSVEKEQIMRQYAESWRYVYCTLTGECMRAFLTGWFGEDPDLPLEYKETCGESCDSNVDNDYNVKDDFLLLLEVVGQLREHSSETKGLIHGGAYFRNFTVHWSRSYKRACLQLLLLSWMRSMMGSCYCKDEIKNNGLLINRRVNVETAVADGTGRGWFVGTIINYNKQTKQYKISFDVFDSTHNIVVPGDEIPSEDIELLKTYHENYVLYLGLACPQGWVENGNQCYLVLSGKRTHLWDFTYASN</sequence>
<comment type="caution">
    <text evidence="6">The sequence shown here is derived from an EMBL/GenBank/DDBJ whole genome shotgun (WGS) entry which is preliminary data.</text>
</comment>
<dbReference type="SUPFAM" id="SSF52540">
    <property type="entry name" value="P-loop containing nucleoside triphosphate hydrolases"/>
    <property type="match status" value="1"/>
</dbReference>
<dbReference type="PROSITE" id="PS51194">
    <property type="entry name" value="HELICASE_CTER"/>
    <property type="match status" value="1"/>
</dbReference>
<proteinExistence type="inferred from homology"/>
<keyword evidence="7" id="KW-1185">Reference proteome</keyword>